<dbReference type="PROSITE" id="PS50943">
    <property type="entry name" value="HTH_CROC1"/>
    <property type="match status" value="1"/>
</dbReference>
<dbReference type="PANTHER" id="PTHR46558">
    <property type="entry name" value="TRACRIPTIONAL REGULATORY PROTEIN-RELATED-RELATED"/>
    <property type="match status" value="1"/>
</dbReference>
<proteinExistence type="predicted"/>
<dbReference type="SUPFAM" id="SSF47413">
    <property type="entry name" value="lambda repressor-like DNA-binding domains"/>
    <property type="match status" value="1"/>
</dbReference>
<keyword evidence="4" id="KW-1185">Reference proteome</keyword>
<gene>
    <name evidence="3" type="ORF">GCM10011444_22010</name>
</gene>
<protein>
    <submittedName>
        <fullName evidence="3">Transcriptional regulator</fullName>
    </submittedName>
</protein>
<dbReference type="InterPro" id="IPR010982">
    <property type="entry name" value="Lambda_DNA-bd_dom_sf"/>
</dbReference>
<dbReference type="Pfam" id="PF01381">
    <property type="entry name" value="HTH_3"/>
    <property type="match status" value="1"/>
</dbReference>
<evidence type="ECO:0000259" key="2">
    <source>
        <dbReference type="PROSITE" id="PS50943"/>
    </source>
</evidence>
<dbReference type="PANTHER" id="PTHR46558:SF11">
    <property type="entry name" value="HTH-TYPE TRANSCRIPTIONAL REGULATOR XRE"/>
    <property type="match status" value="1"/>
</dbReference>
<evidence type="ECO:0000256" key="1">
    <source>
        <dbReference type="ARBA" id="ARBA00023125"/>
    </source>
</evidence>
<comment type="caution">
    <text evidence="3">The sequence shown here is derived from an EMBL/GenBank/DDBJ whole genome shotgun (WGS) entry which is preliminary data.</text>
</comment>
<dbReference type="EMBL" id="BMDQ01000003">
    <property type="protein sequence ID" value="GGI57892.1"/>
    <property type="molecule type" value="Genomic_DNA"/>
</dbReference>
<accession>A0ABQ2C1D9</accession>
<dbReference type="Gene3D" id="1.10.260.40">
    <property type="entry name" value="lambda repressor-like DNA-binding domains"/>
    <property type="match status" value="1"/>
</dbReference>
<organism evidence="3 4">
    <name type="scientific">Winogradskyella haliclonae</name>
    <dbReference type="NCBI Taxonomy" id="2048558"/>
    <lineage>
        <taxon>Bacteria</taxon>
        <taxon>Pseudomonadati</taxon>
        <taxon>Bacteroidota</taxon>
        <taxon>Flavobacteriia</taxon>
        <taxon>Flavobacteriales</taxon>
        <taxon>Flavobacteriaceae</taxon>
        <taxon>Winogradskyella</taxon>
    </lineage>
</organism>
<reference evidence="4" key="1">
    <citation type="journal article" date="2019" name="Int. J. Syst. Evol. Microbiol.">
        <title>The Global Catalogue of Microorganisms (GCM) 10K type strain sequencing project: providing services to taxonomists for standard genome sequencing and annotation.</title>
        <authorList>
            <consortium name="The Broad Institute Genomics Platform"/>
            <consortium name="The Broad Institute Genome Sequencing Center for Infectious Disease"/>
            <person name="Wu L."/>
            <person name="Ma J."/>
        </authorList>
    </citation>
    <scope>NUCLEOTIDE SEQUENCE [LARGE SCALE GENOMIC DNA]</scope>
    <source>
        <strain evidence="4">CCM 8681</strain>
    </source>
</reference>
<evidence type="ECO:0000313" key="3">
    <source>
        <dbReference type="EMBL" id="GGI57892.1"/>
    </source>
</evidence>
<dbReference type="SMART" id="SM00530">
    <property type="entry name" value="HTH_XRE"/>
    <property type="match status" value="1"/>
</dbReference>
<dbReference type="CDD" id="cd00093">
    <property type="entry name" value="HTH_XRE"/>
    <property type="match status" value="1"/>
</dbReference>
<keyword evidence="1" id="KW-0238">DNA-binding</keyword>
<dbReference type="InterPro" id="IPR001387">
    <property type="entry name" value="Cro/C1-type_HTH"/>
</dbReference>
<dbReference type="RefSeq" id="WP_188374814.1">
    <property type="nucleotide sequence ID" value="NZ_BMDQ01000003.1"/>
</dbReference>
<dbReference type="Proteomes" id="UP000624701">
    <property type="component" value="Unassembled WGS sequence"/>
</dbReference>
<name>A0ABQ2C1D9_9FLAO</name>
<evidence type="ECO:0000313" key="4">
    <source>
        <dbReference type="Proteomes" id="UP000624701"/>
    </source>
</evidence>
<feature type="domain" description="HTH cro/C1-type" evidence="2">
    <location>
        <begin position="5"/>
        <end position="59"/>
    </location>
</feature>
<sequence>MENTIKVERAILNLTQDDLAKKIGVSRQTINSIEANRYVPSTVLALKLSKVFGKSVNEFFKLSNQD</sequence>